<evidence type="ECO:0000256" key="4">
    <source>
        <dbReference type="ARBA" id="ARBA00023315"/>
    </source>
</evidence>
<keyword evidence="3" id="KW-0677">Repeat</keyword>
<comment type="caution">
    <text evidence="5">The sequence shown here is derived from an EMBL/GenBank/DDBJ whole genome shotgun (WGS) entry which is preliminary data.</text>
</comment>
<keyword evidence="6" id="KW-1185">Reference proteome</keyword>
<proteinExistence type="inferred from homology"/>
<evidence type="ECO:0000256" key="1">
    <source>
        <dbReference type="ARBA" id="ARBA00007274"/>
    </source>
</evidence>
<dbReference type="SUPFAM" id="SSF51161">
    <property type="entry name" value="Trimeric LpxA-like enzymes"/>
    <property type="match status" value="1"/>
</dbReference>
<dbReference type="InterPro" id="IPR018357">
    <property type="entry name" value="Hexapep_transf_CS"/>
</dbReference>
<dbReference type="EMBL" id="JBHSNA010000003">
    <property type="protein sequence ID" value="MFC5565944.1"/>
    <property type="molecule type" value="Genomic_DNA"/>
</dbReference>
<name>A0ABW0SAK4_9RHOB</name>
<comment type="similarity">
    <text evidence="1">Belongs to the transferase hexapeptide repeat family.</text>
</comment>
<dbReference type="CDD" id="cd04647">
    <property type="entry name" value="LbH_MAT_like"/>
    <property type="match status" value="1"/>
</dbReference>
<dbReference type="PROSITE" id="PS00101">
    <property type="entry name" value="HEXAPEP_TRANSFERASES"/>
    <property type="match status" value="1"/>
</dbReference>
<evidence type="ECO:0000256" key="2">
    <source>
        <dbReference type="ARBA" id="ARBA00022679"/>
    </source>
</evidence>
<dbReference type="RefSeq" id="WP_209840217.1">
    <property type="nucleotide sequence ID" value="NZ_JAGGJP010000007.1"/>
</dbReference>
<gene>
    <name evidence="5" type="ORF">ACFPOC_05855</name>
</gene>
<dbReference type="PANTHER" id="PTHR43300">
    <property type="entry name" value="ACETYLTRANSFERASE"/>
    <property type="match status" value="1"/>
</dbReference>
<dbReference type="InterPro" id="IPR001451">
    <property type="entry name" value="Hexapep"/>
</dbReference>
<dbReference type="Proteomes" id="UP001596056">
    <property type="component" value="Unassembled WGS sequence"/>
</dbReference>
<evidence type="ECO:0000313" key="5">
    <source>
        <dbReference type="EMBL" id="MFC5565944.1"/>
    </source>
</evidence>
<organism evidence="5 6">
    <name type="scientific">Rubellimicrobium aerolatum</name>
    <dbReference type="NCBI Taxonomy" id="490979"/>
    <lineage>
        <taxon>Bacteria</taxon>
        <taxon>Pseudomonadati</taxon>
        <taxon>Pseudomonadota</taxon>
        <taxon>Alphaproteobacteria</taxon>
        <taxon>Rhodobacterales</taxon>
        <taxon>Roseobacteraceae</taxon>
        <taxon>Rubellimicrobium</taxon>
    </lineage>
</organism>
<accession>A0ABW0SAK4</accession>
<evidence type="ECO:0000313" key="6">
    <source>
        <dbReference type="Proteomes" id="UP001596056"/>
    </source>
</evidence>
<keyword evidence="4 5" id="KW-0012">Acyltransferase</keyword>
<protein>
    <submittedName>
        <fullName evidence="5">Acyltransferase</fullName>
    </submittedName>
</protein>
<dbReference type="GO" id="GO:0016746">
    <property type="term" value="F:acyltransferase activity"/>
    <property type="evidence" value="ECO:0007669"/>
    <property type="project" value="UniProtKB-KW"/>
</dbReference>
<evidence type="ECO:0000256" key="3">
    <source>
        <dbReference type="ARBA" id="ARBA00022737"/>
    </source>
</evidence>
<dbReference type="InterPro" id="IPR050179">
    <property type="entry name" value="Trans_hexapeptide_repeat"/>
</dbReference>
<dbReference type="InterPro" id="IPR011004">
    <property type="entry name" value="Trimer_LpxA-like_sf"/>
</dbReference>
<dbReference type="Pfam" id="PF00132">
    <property type="entry name" value="Hexapep"/>
    <property type="match status" value="1"/>
</dbReference>
<keyword evidence="2" id="KW-0808">Transferase</keyword>
<sequence length="177" mass="19339">MTFRYTGRYPDTFFEATRNYGFLATCRTRLRDVVLLIQRLYLVKVWKMDIHPYTLVSRKAVLDRTYPRGIHIGEGSAVSFDAVILSHDHIAGKHCDTRIGRYCQVGARSMVMPGVTVGDHSVVAAGAIVTKDVPPGSIVAGNPARVIRTGIMTTNWGKITDRGVSPKAAVPTPPSAA</sequence>
<dbReference type="Gene3D" id="2.160.10.10">
    <property type="entry name" value="Hexapeptide repeat proteins"/>
    <property type="match status" value="1"/>
</dbReference>
<reference evidence="6" key="1">
    <citation type="journal article" date="2019" name="Int. J. Syst. Evol. Microbiol.">
        <title>The Global Catalogue of Microorganisms (GCM) 10K type strain sequencing project: providing services to taxonomists for standard genome sequencing and annotation.</title>
        <authorList>
            <consortium name="The Broad Institute Genomics Platform"/>
            <consortium name="The Broad Institute Genome Sequencing Center for Infectious Disease"/>
            <person name="Wu L."/>
            <person name="Ma J."/>
        </authorList>
    </citation>
    <scope>NUCLEOTIDE SEQUENCE [LARGE SCALE GENOMIC DNA]</scope>
    <source>
        <strain evidence="6">KACC 11588</strain>
    </source>
</reference>